<keyword evidence="4" id="KW-1185">Reference proteome</keyword>
<dbReference type="CDD" id="cd13665">
    <property type="entry name" value="PBP2_TRAP_Dctp3_4"/>
    <property type="match status" value="1"/>
</dbReference>
<comment type="caution">
    <text evidence="3">The sequence shown here is derived from an EMBL/GenBank/DDBJ whole genome shotgun (WGS) entry which is preliminary data.</text>
</comment>
<dbReference type="RefSeq" id="WP_188720518.1">
    <property type="nucleotide sequence ID" value="NZ_BMIF01000004.1"/>
</dbReference>
<reference evidence="3" key="2">
    <citation type="submission" date="2020-09" db="EMBL/GenBank/DDBJ databases">
        <authorList>
            <person name="Sun Q."/>
            <person name="Zhou Y."/>
        </authorList>
    </citation>
    <scope>NUCLEOTIDE SEQUENCE</scope>
    <source>
        <strain evidence="3">CGMCC 1.15320</strain>
    </source>
</reference>
<reference evidence="3" key="1">
    <citation type="journal article" date="2014" name="Int. J. Syst. Evol. Microbiol.">
        <title>Complete genome sequence of Corynebacterium casei LMG S-19264T (=DSM 44701T), isolated from a smear-ripened cheese.</title>
        <authorList>
            <consortium name="US DOE Joint Genome Institute (JGI-PGF)"/>
            <person name="Walter F."/>
            <person name="Albersmeier A."/>
            <person name="Kalinowski J."/>
            <person name="Ruckert C."/>
        </authorList>
    </citation>
    <scope>NUCLEOTIDE SEQUENCE</scope>
    <source>
        <strain evidence="3">CGMCC 1.15320</strain>
    </source>
</reference>
<dbReference type="EMBL" id="BMIF01000004">
    <property type="protein sequence ID" value="GGA63112.1"/>
    <property type="molecule type" value="Genomic_DNA"/>
</dbReference>
<sequence>MYTRIVSAMALALASAHSVHAAEVELTLSHWVPGTHPLQVLGMEPWAESIKEASNGRIEITIYPAMQLGAAADHYDMARDGVVDIGFINPGYQPGRFPILAAAELPFLFANAKAGVAALTEWYKPYSEKEMADTYFCMALSHDPGTFHSTSQILVPEDVKGKNVRPANATEARFVNLLGGASVQVSAAESREVLAKGAAEMTQSPWESLYIFGVDSIVTHHLDMPLYASINAFIFNKGKLDGMSPEDRKVIEDHCTPEWAEKMSSGWADAEAKGREKIAADPKHTMHKPDEAQVQLWKDAAAPLTDEWKATISKTGADPEPMLEGLITALKERNSYAGE</sequence>
<dbReference type="Gene3D" id="3.40.190.170">
    <property type="entry name" value="Bacterial extracellular solute-binding protein, family 7"/>
    <property type="match status" value="1"/>
</dbReference>
<dbReference type="InterPro" id="IPR038404">
    <property type="entry name" value="TRAP_DctP_sf"/>
</dbReference>
<evidence type="ECO:0000313" key="3">
    <source>
        <dbReference type="EMBL" id="GGA63112.1"/>
    </source>
</evidence>
<dbReference type="InterPro" id="IPR018389">
    <property type="entry name" value="DctP_fam"/>
</dbReference>
<organism evidence="3 4">
    <name type="scientific">Nitratireductor aestuarii</name>
    <dbReference type="NCBI Taxonomy" id="1735103"/>
    <lineage>
        <taxon>Bacteria</taxon>
        <taxon>Pseudomonadati</taxon>
        <taxon>Pseudomonadota</taxon>
        <taxon>Alphaproteobacteria</taxon>
        <taxon>Hyphomicrobiales</taxon>
        <taxon>Phyllobacteriaceae</taxon>
        <taxon>Nitratireductor</taxon>
    </lineage>
</organism>
<keyword evidence="1 2" id="KW-0732">Signal</keyword>
<protein>
    <submittedName>
        <fullName evidence="3">C4-dicarboxylate ABC transporter</fullName>
    </submittedName>
</protein>
<feature type="chain" id="PRO_5037425763" evidence="2">
    <location>
        <begin position="22"/>
        <end position="339"/>
    </location>
</feature>
<dbReference type="NCBIfam" id="NF037995">
    <property type="entry name" value="TRAP_S1"/>
    <property type="match status" value="1"/>
</dbReference>
<dbReference type="AlphaFoldDB" id="A0A916RNL5"/>
<proteinExistence type="predicted"/>
<feature type="signal peptide" evidence="2">
    <location>
        <begin position="1"/>
        <end position="21"/>
    </location>
</feature>
<evidence type="ECO:0000256" key="2">
    <source>
        <dbReference type="SAM" id="SignalP"/>
    </source>
</evidence>
<name>A0A916RNL5_9HYPH</name>
<accession>A0A916RNL5</accession>
<evidence type="ECO:0000313" key="4">
    <source>
        <dbReference type="Proteomes" id="UP000636264"/>
    </source>
</evidence>
<dbReference type="Proteomes" id="UP000636264">
    <property type="component" value="Unassembled WGS sequence"/>
</dbReference>
<dbReference type="GO" id="GO:0055085">
    <property type="term" value="P:transmembrane transport"/>
    <property type="evidence" value="ECO:0007669"/>
    <property type="project" value="InterPro"/>
</dbReference>
<dbReference type="PANTHER" id="PTHR33376">
    <property type="match status" value="1"/>
</dbReference>
<dbReference type="Pfam" id="PF03480">
    <property type="entry name" value="DctP"/>
    <property type="match status" value="1"/>
</dbReference>
<evidence type="ECO:0000256" key="1">
    <source>
        <dbReference type="ARBA" id="ARBA00022729"/>
    </source>
</evidence>
<gene>
    <name evidence="3" type="ORF">GCM10011385_16140</name>
</gene>
<dbReference type="PANTHER" id="PTHR33376:SF15">
    <property type="entry name" value="BLL6794 PROTEIN"/>
    <property type="match status" value="1"/>
</dbReference>